<dbReference type="SUPFAM" id="SSF53659">
    <property type="entry name" value="Isocitrate/Isopropylmalate dehydrogenase-like"/>
    <property type="match status" value="1"/>
</dbReference>
<evidence type="ECO:0000256" key="12">
    <source>
        <dbReference type="PIRSR" id="PIRSR604439-1"/>
    </source>
</evidence>
<evidence type="ECO:0000256" key="1">
    <source>
        <dbReference type="ARBA" id="ARBA00001936"/>
    </source>
</evidence>
<evidence type="ECO:0000256" key="8">
    <source>
        <dbReference type="ARBA" id="ARBA00022857"/>
    </source>
</evidence>
<evidence type="ECO:0000256" key="17">
    <source>
        <dbReference type="RuleBase" id="RU004446"/>
    </source>
</evidence>
<dbReference type="SMART" id="SM01329">
    <property type="entry name" value="Iso_dh"/>
    <property type="match status" value="1"/>
</dbReference>
<evidence type="ECO:0000313" key="20">
    <source>
        <dbReference type="Proteomes" id="UP000003452"/>
    </source>
</evidence>
<dbReference type="RefSeq" id="WP_007561215.1">
    <property type="nucleotide sequence ID" value="NZ_DS990130.1"/>
</dbReference>
<keyword evidence="7 14" id="KW-0460">Magnesium</keyword>
<evidence type="ECO:0000256" key="16">
    <source>
        <dbReference type="PIRSR" id="PIRSR604439-5"/>
    </source>
</evidence>
<comment type="catalytic activity">
    <reaction evidence="11">
        <text>D-threo-isocitrate + NADP(+) = 2-oxoglutarate + CO2 + NADPH</text>
        <dbReference type="Rhea" id="RHEA:19629"/>
        <dbReference type="ChEBI" id="CHEBI:15562"/>
        <dbReference type="ChEBI" id="CHEBI:16526"/>
        <dbReference type="ChEBI" id="CHEBI:16810"/>
        <dbReference type="ChEBI" id="CHEBI:57783"/>
        <dbReference type="ChEBI" id="CHEBI:58349"/>
        <dbReference type="EC" id="1.1.1.42"/>
    </reaction>
</comment>
<dbReference type="InterPro" id="IPR004439">
    <property type="entry name" value="Isocitrate_DH_NADP_dimer_prok"/>
</dbReference>
<evidence type="ECO:0000313" key="19">
    <source>
        <dbReference type="EMBL" id="EDY95572.1"/>
    </source>
</evidence>
<evidence type="ECO:0000256" key="13">
    <source>
        <dbReference type="PIRSR" id="PIRSR604439-2"/>
    </source>
</evidence>
<dbReference type="GO" id="GO:0000287">
    <property type="term" value="F:magnesium ion binding"/>
    <property type="evidence" value="ECO:0007669"/>
    <property type="project" value="InterPro"/>
</dbReference>
<evidence type="ECO:0000256" key="15">
    <source>
        <dbReference type="PIRSR" id="PIRSR604439-4"/>
    </source>
</evidence>
<reference evidence="19 20" key="1">
    <citation type="submission" date="2008-08" db="EMBL/GenBank/DDBJ databases">
        <title>Draft genome sequence of Bacteroides plebeius (DSM 17135).</title>
        <authorList>
            <person name="Sudarsanam P."/>
            <person name="Ley R."/>
            <person name="Guruge J."/>
            <person name="Turnbaugh P.J."/>
            <person name="Mahowald M."/>
            <person name="Liep D."/>
            <person name="Gordon J."/>
        </authorList>
    </citation>
    <scope>NUCLEOTIDE SEQUENCE [LARGE SCALE GENOMIC DNA]</scope>
    <source>
        <strain evidence="20">DSM 17135 / JCM 12973 / M2</strain>
    </source>
</reference>
<dbReference type="NCBIfam" id="NF005425">
    <property type="entry name" value="PRK07006.1"/>
    <property type="match status" value="1"/>
</dbReference>
<comment type="similarity">
    <text evidence="2">Belongs to the isocitrate and isopropylmalate dehydrogenases family.</text>
</comment>
<feature type="binding site" evidence="12">
    <location>
        <position position="107"/>
    </location>
    <ligand>
        <name>D-threo-isocitrate</name>
        <dbReference type="ChEBI" id="CHEBI:15562"/>
    </ligand>
</feature>
<keyword evidence="4 17" id="KW-0329">Glyoxylate bypass</keyword>
<dbReference type="PANTHER" id="PTHR43504">
    <property type="entry name" value="ISOCITRATE DEHYDROGENASE [NADP]"/>
    <property type="match status" value="1"/>
</dbReference>
<dbReference type="InterPro" id="IPR024084">
    <property type="entry name" value="IsoPropMal-DH-like_dom"/>
</dbReference>
<keyword evidence="5 17" id="KW-0816">Tricarboxylic acid cycle</keyword>
<evidence type="ECO:0000256" key="4">
    <source>
        <dbReference type="ARBA" id="ARBA00022435"/>
    </source>
</evidence>
<feature type="binding site" evidence="14">
    <location>
        <position position="312"/>
    </location>
    <ligand>
        <name>Mg(2+)</name>
        <dbReference type="ChEBI" id="CHEBI:18420"/>
    </ligand>
</feature>
<dbReference type="GO" id="GO:0004450">
    <property type="term" value="F:isocitrate dehydrogenase (NADP+) activity"/>
    <property type="evidence" value="ECO:0007669"/>
    <property type="project" value="UniProtKB-UniRule"/>
</dbReference>
<feature type="modified residue" description="N6-succinyllysine" evidence="16">
    <location>
        <position position="234"/>
    </location>
</feature>
<comment type="subunit">
    <text evidence="3">Homodimer.</text>
</comment>
<feature type="site" description="Critical for catalysis" evidence="15">
    <location>
        <position position="222"/>
    </location>
</feature>
<protein>
    <recommendedName>
        <fullName evidence="17">Isocitrate dehydrogenase [NADP]</fullName>
        <ecNumber evidence="17">1.1.1.42</ecNumber>
    </recommendedName>
</protein>
<dbReference type="EC" id="1.1.1.42" evidence="17"/>
<proteinExistence type="inferred from homology"/>
<evidence type="ECO:0000256" key="2">
    <source>
        <dbReference type="ARBA" id="ARBA00007769"/>
    </source>
</evidence>
<dbReference type="Proteomes" id="UP000003452">
    <property type="component" value="Unassembled WGS sequence"/>
</dbReference>
<feature type="binding site" evidence="13">
    <location>
        <position position="359"/>
    </location>
    <ligand>
        <name>NADP(+)</name>
        <dbReference type="ChEBI" id="CHEBI:58349"/>
    </ligand>
</feature>
<dbReference type="EMBL" id="ABQC02000019">
    <property type="protein sequence ID" value="EDY95572.1"/>
    <property type="molecule type" value="Genomic_DNA"/>
</dbReference>
<reference evidence="19 20" key="2">
    <citation type="submission" date="2008-08" db="EMBL/GenBank/DDBJ databases">
        <authorList>
            <person name="Fulton L."/>
            <person name="Clifton S."/>
            <person name="Fulton B."/>
            <person name="Xu J."/>
            <person name="Minx P."/>
            <person name="Pepin K.H."/>
            <person name="Johnson M."/>
            <person name="Thiruvilangam P."/>
            <person name="Bhonagiri V."/>
            <person name="Nash W.E."/>
            <person name="Mardis E.R."/>
            <person name="Wilson R.K."/>
        </authorList>
    </citation>
    <scope>NUCLEOTIDE SEQUENCE [LARGE SCALE GENOMIC DNA]</scope>
    <source>
        <strain evidence="20">DSM 17135 / JCM 12973 / M2</strain>
    </source>
</reference>
<evidence type="ECO:0000256" key="7">
    <source>
        <dbReference type="ARBA" id="ARBA00022842"/>
    </source>
</evidence>
<evidence type="ECO:0000256" key="6">
    <source>
        <dbReference type="ARBA" id="ARBA00022723"/>
    </source>
</evidence>
<comment type="cofactor">
    <cofactor evidence="1">
        <name>Mn(2+)</name>
        <dbReference type="ChEBI" id="CHEBI:29035"/>
    </cofactor>
</comment>
<evidence type="ECO:0000256" key="3">
    <source>
        <dbReference type="ARBA" id="ARBA00011738"/>
    </source>
</evidence>
<keyword evidence="10 14" id="KW-0464">Manganese</keyword>
<sequence>MREMSNKMYMQDGKLVVPDHVVIPFIEGDGVGAEITPVCQKIVNTAVELAYVGKRRIEWKEVLAGGKAFEQTGEWLPEATLEAFKEYLVGIKGPLTTPVGGGIRSLNVALRQTLDLYVCLRPVRWFKGVVSPVKEPHKVNMHIFRENTEDIYAGIEWEQGTPEAQKFYAFLRDEMGVTKVRFPETSSFGVKPVSKEGTQRLVRAAIEYALQHGLPSVTLVHKGNIMKFTEGGFKRWGYEVAETEFKDQTFTMNEYDRLKKELGEESAKAAVAKAINDGKVVVKDCIADAFLQNTLLIPEEYSVIATLNLNGDYVSDQLAAMVGGIGIAPGANINYKSGHAIFEATHGTAPNIAGKNVVNPCSLLLSSVMMLEYMGWKEAAQLIVNALEKAFSKGEATHDLARFMPNGHALGTNEFGQEIISLL</sequence>
<feature type="modified residue" description="N6-acetyllysine" evidence="16">
    <location>
        <position position="134"/>
    </location>
</feature>
<keyword evidence="8 13" id="KW-0521">NADP</keyword>
<comment type="caution">
    <text evidence="19">The sequence shown here is derived from an EMBL/GenBank/DDBJ whole genome shotgun (WGS) entry which is preliminary data.</text>
</comment>
<dbReference type="InterPro" id="IPR019818">
    <property type="entry name" value="IsoCit/isopropylmalate_DH_CS"/>
</dbReference>
<dbReference type="GeneID" id="43184860"/>
<evidence type="ECO:0000256" key="10">
    <source>
        <dbReference type="ARBA" id="ARBA00023211"/>
    </source>
</evidence>
<dbReference type="eggNOG" id="COG0538">
    <property type="taxonomic scope" value="Bacteria"/>
</dbReference>
<feature type="binding site" evidence="13">
    <location>
        <position position="96"/>
    </location>
    <ligand>
        <name>NADP(+)</name>
        <dbReference type="ChEBI" id="CHEBI:58349"/>
    </ligand>
</feature>
<dbReference type="PANTHER" id="PTHR43504:SF1">
    <property type="entry name" value="ISOCITRATE DEHYDROGENASE [NADP]"/>
    <property type="match status" value="1"/>
</dbReference>
<dbReference type="Gene3D" id="3.40.718.10">
    <property type="entry name" value="Isopropylmalate Dehydrogenase"/>
    <property type="match status" value="1"/>
</dbReference>
<keyword evidence="9 19" id="KW-0560">Oxidoreductase</keyword>
<feature type="modified residue" description="Phosphoserine" evidence="16">
    <location>
        <position position="105"/>
    </location>
</feature>
<evidence type="ECO:0000259" key="18">
    <source>
        <dbReference type="SMART" id="SM01329"/>
    </source>
</evidence>
<evidence type="ECO:0000256" key="5">
    <source>
        <dbReference type="ARBA" id="ARBA00022532"/>
    </source>
</evidence>
<feature type="domain" description="Isopropylmalate dehydrogenase-like" evidence="18">
    <location>
        <begin position="22"/>
        <end position="419"/>
    </location>
</feature>
<keyword evidence="6 17" id="KW-0479">Metal-binding</keyword>
<feature type="binding site" evidence="12">
    <location>
        <position position="121"/>
    </location>
    <ligand>
        <name>D-threo-isocitrate</name>
        <dbReference type="ChEBI" id="CHEBI:15562"/>
    </ligand>
</feature>
<evidence type="ECO:0000256" key="14">
    <source>
        <dbReference type="PIRSR" id="PIRSR604439-3"/>
    </source>
</evidence>
<feature type="modified residue" description="N6-succinyllysine" evidence="16">
    <location>
        <position position="92"/>
    </location>
</feature>
<feature type="binding site" evidence="12">
    <location>
        <position position="111"/>
    </location>
    <ligand>
        <name>D-threo-isocitrate</name>
        <dbReference type="ChEBI" id="CHEBI:15562"/>
    </ligand>
</feature>
<dbReference type="NCBIfam" id="TIGR00183">
    <property type="entry name" value="prok_nadp_idh"/>
    <property type="match status" value="1"/>
</dbReference>
<gene>
    <name evidence="19" type="primary">icd</name>
    <name evidence="19" type="ORF">BACPLE_01845</name>
</gene>
<accession>B5CYP1</accession>
<dbReference type="GO" id="GO:0051287">
    <property type="term" value="F:NAD binding"/>
    <property type="evidence" value="ECO:0007669"/>
    <property type="project" value="InterPro"/>
</dbReference>
<dbReference type="Pfam" id="PF00180">
    <property type="entry name" value="Iso_dh"/>
    <property type="match status" value="1"/>
</dbReference>
<evidence type="ECO:0000256" key="11">
    <source>
        <dbReference type="ARBA" id="ARBA00023554"/>
    </source>
</evidence>
<evidence type="ECO:0000256" key="9">
    <source>
        <dbReference type="ARBA" id="ARBA00023002"/>
    </source>
</evidence>
<feature type="site" description="Critical for catalysis" evidence="15">
    <location>
        <position position="152"/>
    </location>
</feature>
<dbReference type="PROSITE" id="PS00470">
    <property type="entry name" value="IDH_IMDH"/>
    <property type="match status" value="1"/>
</dbReference>
<dbReference type="GO" id="GO:0006099">
    <property type="term" value="P:tricarboxylic acid cycle"/>
    <property type="evidence" value="ECO:0007669"/>
    <property type="project" value="UniProtKB-UniRule"/>
</dbReference>
<feature type="binding site" evidence="13">
    <location>
        <position position="402"/>
    </location>
    <ligand>
        <name>NADP(+)</name>
        <dbReference type="ChEBI" id="CHEBI:58349"/>
    </ligand>
</feature>
<dbReference type="GO" id="GO:0006097">
    <property type="term" value="P:glyoxylate cycle"/>
    <property type="evidence" value="ECO:0007669"/>
    <property type="project" value="UniProtKB-KW"/>
</dbReference>
<feature type="binding site" evidence="12">
    <location>
        <position position="105"/>
    </location>
    <ligand>
        <name>D-threo-isocitrate</name>
        <dbReference type="ChEBI" id="CHEBI:15562"/>
    </ligand>
</feature>
<dbReference type="HOGENOM" id="CLU_031953_7_1_10"/>
<dbReference type="AlphaFoldDB" id="B5CYP1"/>
<organism evidence="19 20">
    <name type="scientific">Phocaeicola plebeius (strain DSM 17135 / JCM 12973 / CCUG 54634 / M2)</name>
    <name type="common">Bacteroides plebeius</name>
    <dbReference type="NCBI Taxonomy" id="484018"/>
    <lineage>
        <taxon>Bacteria</taxon>
        <taxon>Pseudomonadati</taxon>
        <taxon>Bacteroidota</taxon>
        <taxon>Bacteroidia</taxon>
        <taxon>Bacteroidales</taxon>
        <taxon>Bacteroidaceae</taxon>
        <taxon>Phocaeicola</taxon>
    </lineage>
</organism>
<name>B5CYP1_PHOPM</name>
<comment type="cofactor">
    <cofactor evidence="14">
        <name>Mg(2+)</name>
        <dbReference type="ChEBI" id="CHEBI:18420"/>
    </cofactor>
    <cofactor evidence="14">
        <name>Mn(2+)</name>
        <dbReference type="ChEBI" id="CHEBI:29035"/>
    </cofactor>
    <text evidence="14">Binds 1 Mg(2+) or Mn(2+) ion per subunit.</text>
</comment>
<feature type="binding site" evidence="12">
    <location>
        <position position="145"/>
    </location>
    <ligand>
        <name>D-threo-isocitrate</name>
        <dbReference type="ChEBI" id="CHEBI:15562"/>
    </ligand>
</feature>